<sequence length="167" mass="19346">MQPPPSPLSPIHSLVAIHIPVSFNSCPFHVRRILYLALRVLILFDVCGCLPISLMLMVLLSNIRLIWLSMADLNRWVWIVMRLFHRGETDNDSYVLTLALSNKWDIRQLDIKNPPGFMDTRFLNHVCHLKRSLYGLKEAPRTWYTHFAAFVTSIGFKHSQSDNSLFV</sequence>
<gene>
    <name evidence="3" type="ORF">OSB04_003565</name>
</gene>
<comment type="caution">
    <text evidence="3">The sequence shown here is derived from an EMBL/GenBank/DDBJ whole genome shotgun (WGS) entry which is preliminary data.</text>
</comment>
<keyword evidence="4" id="KW-1185">Reference proteome</keyword>
<accession>A0AA38TVD5</accession>
<keyword evidence="1" id="KW-1133">Transmembrane helix</keyword>
<reference evidence="3" key="1">
    <citation type="submission" date="2023-03" db="EMBL/GenBank/DDBJ databases">
        <title>Chromosome-scale reference genome and RAD-based genetic map of yellow starthistle (Centaurea solstitialis) reveal putative structural variation and QTLs associated with invader traits.</title>
        <authorList>
            <person name="Reatini B."/>
            <person name="Cang F.A."/>
            <person name="Jiang Q."/>
            <person name="Mckibben M.T.W."/>
            <person name="Barker M.S."/>
            <person name="Rieseberg L.H."/>
            <person name="Dlugosch K.M."/>
        </authorList>
    </citation>
    <scope>NUCLEOTIDE SEQUENCE</scope>
    <source>
        <strain evidence="3">CAN-66</strain>
        <tissue evidence="3">Leaf</tissue>
    </source>
</reference>
<dbReference type="Proteomes" id="UP001172457">
    <property type="component" value="Chromosome 1"/>
</dbReference>
<evidence type="ECO:0000313" key="4">
    <source>
        <dbReference type="Proteomes" id="UP001172457"/>
    </source>
</evidence>
<dbReference type="AlphaFoldDB" id="A0AA38TVD5"/>
<dbReference type="InterPro" id="IPR013103">
    <property type="entry name" value="RVT_2"/>
</dbReference>
<evidence type="ECO:0000259" key="2">
    <source>
        <dbReference type="Pfam" id="PF07727"/>
    </source>
</evidence>
<feature type="transmembrane region" description="Helical" evidence="1">
    <location>
        <begin position="33"/>
        <end position="60"/>
    </location>
</feature>
<proteinExistence type="predicted"/>
<dbReference type="Pfam" id="PF07727">
    <property type="entry name" value="RVT_2"/>
    <property type="match status" value="1"/>
</dbReference>
<evidence type="ECO:0000256" key="1">
    <source>
        <dbReference type="SAM" id="Phobius"/>
    </source>
</evidence>
<keyword evidence="1" id="KW-0812">Transmembrane</keyword>
<keyword evidence="1" id="KW-0472">Membrane</keyword>
<name>A0AA38TVD5_9ASTR</name>
<feature type="domain" description="Reverse transcriptase Ty1/copia-type" evidence="2">
    <location>
        <begin position="108"/>
        <end position="167"/>
    </location>
</feature>
<dbReference type="EMBL" id="JARYMX010000001">
    <property type="protein sequence ID" value="KAJ9567599.1"/>
    <property type="molecule type" value="Genomic_DNA"/>
</dbReference>
<protein>
    <recommendedName>
        <fullName evidence="2">Reverse transcriptase Ty1/copia-type domain-containing protein</fullName>
    </recommendedName>
</protein>
<evidence type="ECO:0000313" key="3">
    <source>
        <dbReference type="EMBL" id="KAJ9567599.1"/>
    </source>
</evidence>
<organism evidence="3 4">
    <name type="scientific">Centaurea solstitialis</name>
    <name type="common">yellow star-thistle</name>
    <dbReference type="NCBI Taxonomy" id="347529"/>
    <lineage>
        <taxon>Eukaryota</taxon>
        <taxon>Viridiplantae</taxon>
        <taxon>Streptophyta</taxon>
        <taxon>Embryophyta</taxon>
        <taxon>Tracheophyta</taxon>
        <taxon>Spermatophyta</taxon>
        <taxon>Magnoliopsida</taxon>
        <taxon>eudicotyledons</taxon>
        <taxon>Gunneridae</taxon>
        <taxon>Pentapetalae</taxon>
        <taxon>asterids</taxon>
        <taxon>campanulids</taxon>
        <taxon>Asterales</taxon>
        <taxon>Asteraceae</taxon>
        <taxon>Carduoideae</taxon>
        <taxon>Cardueae</taxon>
        <taxon>Centaureinae</taxon>
        <taxon>Centaurea</taxon>
    </lineage>
</organism>